<protein>
    <submittedName>
        <fullName evidence="2">Uncharacterized protein</fullName>
    </submittedName>
</protein>
<name>A0A1X2I638_9FUNG</name>
<proteinExistence type="predicted"/>
<evidence type="ECO:0000313" key="3">
    <source>
        <dbReference type="Proteomes" id="UP000193560"/>
    </source>
</evidence>
<feature type="compositionally biased region" description="Low complexity" evidence="1">
    <location>
        <begin position="131"/>
        <end position="152"/>
    </location>
</feature>
<organism evidence="2 3">
    <name type="scientific">Absidia repens</name>
    <dbReference type="NCBI Taxonomy" id="90262"/>
    <lineage>
        <taxon>Eukaryota</taxon>
        <taxon>Fungi</taxon>
        <taxon>Fungi incertae sedis</taxon>
        <taxon>Mucoromycota</taxon>
        <taxon>Mucoromycotina</taxon>
        <taxon>Mucoromycetes</taxon>
        <taxon>Mucorales</taxon>
        <taxon>Cunninghamellaceae</taxon>
        <taxon>Absidia</taxon>
    </lineage>
</organism>
<feature type="region of interest" description="Disordered" evidence="1">
    <location>
        <begin position="120"/>
        <end position="152"/>
    </location>
</feature>
<keyword evidence="3" id="KW-1185">Reference proteome</keyword>
<sequence>MLSLDYPTISSKHDTEYYIPEQTEHGHYYDNNNSTQQQLSYWPTTNEFNGAIPLWTSGYDQGLFPLLSHQHPSSTFEDPSIGTASDSSSSVARSPCYITSSPSTTFSSITSPTDQNCSVLPMDSNPAEPNPLSTAATASPTTITTTTTPLTH</sequence>
<evidence type="ECO:0000313" key="2">
    <source>
        <dbReference type="EMBL" id="ORZ10175.1"/>
    </source>
</evidence>
<accession>A0A1X2I638</accession>
<dbReference type="EMBL" id="MCGE01000025">
    <property type="protein sequence ID" value="ORZ10175.1"/>
    <property type="molecule type" value="Genomic_DNA"/>
</dbReference>
<comment type="caution">
    <text evidence="2">The sequence shown here is derived from an EMBL/GenBank/DDBJ whole genome shotgun (WGS) entry which is preliminary data.</text>
</comment>
<gene>
    <name evidence="2" type="ORF">BCR42DRAFT_441279</name>
</gene>
<evidence type="ECO:0000256" key="1">
    <source>
        <dbReference type="SAM" id="MobiDB-lite"/>
    </source>
</evidence>
<dbReference type="Proteomes" id="UP000193560">
    <property type="component" value="Unassembled WGS sequence"/>
</dbReference>
<dbReference type="AlphaFoldDB" id="A0A1X2I638"/>
<reference evidence="2 3" key="1">
    <citation type="submission" date="2016-07" db="EMBL/GenBank/DDBJ databases">
        <title>Pervasive Adenine N6-methylation of Active Genes in Fungi.</title>
        <authorList>
            <consortium name="DOE Joint Genome Institute"/>
            <person name="Mondo S.J."/>
            <person name="Dannebaum R.O."/>
            <person name="Kuo R.C."/>
            <person name="Labutti K."/>
            <person name="Haridas S."/>
            <person name="Kuo A."/>
            <person name="Salamov A."/>
            <person name="Ahrendt S.R."/>
            <person name="Lipzen A."/>
            <person name="Sullivan W."/>
            <person name="Andreopoulos W.B."/>
            <person name="Clum A."/>
            <person name="Lindquist E."/>
            <person name="Daum C."/>
            <person name="Ramamoorthy G.K."/>
            <person name="Gryganskyi A."/>
            <person name="Culley D."/>
            <person name="Magnuson J.K."/>
            <person name="James T.Y."/>
            <person name="O'Malley M.A."/>
            <person name="Stajich J.E."/>
            <person name="Spatafora J.W."/>
            <person name="Visel A."/>
            <person name="Grigoriev I.V."/>
        </authorList>
    </citation>
    <scope>NUCLEOTIDE SEQUENCE [LARGE SCALE GENOMIC DNA]</scope>
    <source>
        <strain evidence="2 3">NRRL 1336</strain>
    </source>
</reference>